<organism evidence="1 2">
    <name type="scientific">Taklimakanibacter albus</name>
    <dbReference type="NCBI Taxonomy" id="2800327"/>
    <lineage>
        <taxon>Bacteria</taxon>
        <taxon>Pseudomonadati</taxon>
        <taxon>Pseudomonadota</taxon>
        <taxon>Alphaproteobacteria</taxon>
        <taxon>Hyphomicrobiales</taxon>
        <taxon>Aestuariivirgaceae</taxon>
        <taxon>Taklimakanibacter</taxon>
    </lineage>
</organism>
<reference evidence="1" key="1">
    <citation type="submission" date="2021-01" db="EMBL/GenBank/DDBJ databases">
        <authorList>
            <person name="Sun Q."/>
        </authorList>
    </citation>
    <scope>NUCLEOTIDE SEQUENCE</scope>
    <source>
        <strain evidence="1">YIM B02566</strain>
    </source>
</reference>
<gene>
    <name evidence="1" type="ORF">JHL16_12985</name>
</gene>
<proteinExistence type="predicted"/>
<dbReference type="EMBL" id="JAENHL010000007">
    <property type="protein sequence ID" value="MBK1867263.1"/>
    <property type="molecule type" value="Genomic_DNA"/>
</dbReference>
<evidence type="ECO:0000313" key="1">
    <source>
        <dbReference type="EMBL" id="MBK1867263.1"/>
    </source>
</evidence>
<accession>A0ACC5R4H5</accession>
<protein>
    <submittedName>
        <fullName evidence="1">Uncharacterized protein</fullName>
    </submittedName>
</protein>
<name>A0ACC5R4H5_9HYPH</name>
<comment type="caution">
    <text evidence="1">The sequence shown here is derived from an EMBL/GenBank/DDBJ whole genome shotgun (WGS) entry which is preliminary data.</text>
</comment>
<dbReference type="Proteomes" id="UP000616151">
    <property type="component" value="Unassembled WGS sequence"/>
</dbReference>
<keyword evidence="2" id="KW-1185">Reference proteome</keyword>
<evidence type="ECO:0000313" key="2">
    <source>
        <dbReference type="Proteomes" id="UP000616151"/>
    </source>
</evidence>
<sequence length="73" mass="8067">MYDWIPIDRWVECASLERPGIVFEIRNADGQALTTVCVPELPKAPFDWTAPPLEFRPVPQAPATHSAPLPGPS</sequence>